<keyword evidence="3" id="KW-1185">Reference proteome</keyword>
<name>A0A975G771_9BACT</name>
<dbReference type="KEGG" id="lamb:KBB96_17145"/>
<dbReference type="Gene3D" id="1.25.40.10">
    <property type="entry name" value="Tetratricopeptide repeat domain"/>
    <property type="match status" value="1"/>
</dbReference>
<dbReference type="EMBL" id="CP073100">
    <property type="protein sequence ID" value="QUE50577.1"/>
    <property type="molecule type" value="Genomic_DNA"/>
</dbReference>
<sequence>MAGHYTPAHRFTAFRVSCWTLGILAFAEVMSTAVALAARLDAAKEIRVVEKIVEVPKIVAVPVPTPAAAPANRTLPTIASALPEGAEPHGVLAKPPQTPVAAAPIGPAPTPVATPPIADPVVERLVTEARKARIAEDMGAAIVKLQEAASKAQDEPNVEYELGLVHEAMGVYDKASEHYENVFKMGATKAGNLYEQAAGKLRDGLQEPDIHGKLALGRTRIFKDAQYEDGERVVLTIPVQVAPGTTVGADDFSVRVLFYDTLKGKDVVPTRDTSIIKTEWASLPIDWAGGEELLRVTYIIPKQDEQDEHLFGHRAYYGQSVELNYKNELIDVQAWPRDLAARNQQALQIQQQQLQQQQPNGLPSPGDVPPEFLNKEELPRDFNPGAPLLPLPR</sequence>
<accession>A0A975G771</accession>
<evidence type="ECO:0000256" key="1">
    <source>
        <dbReference type="SAM" id="MobiDB-lite"/>
    </source>
</evidence>
<dbReference type="InterPro" id="IPR011990">
    <property type="entry name" value="TPR-like_helical_dom_sf"/>
</dbReference>
<evidence type="ECO:0000313" key="2">
    <source>
        <dbReference type="EMBL" id="QUE50577.1"/>
    </source>
</evidence>
<proteinExistence type="predicted"/>
<reference evidence="2" key="1">
    <citation type="submission" date="2021-04" db="EMBL/GenBank/DDBJ databases">
        <title>Luteolibacter sp. 32A isolated from the skin of an Anderson's salamander (Ambystoma andersonii).</title>
        <authorList>
            <person name="Spergser J."/>
            <person name="Busse H.-J."/>
        </authorList>
    </citation>
    <scope>NUCLEOTIDE SEQUENCE</scope>
    <source>
        <strain evidence="2">32A</strain>
    </source>
</reference>
<organism evidence="2 3">
    <name type="scientific">Luteolibacter ambystomatis</name>
    <dbReference type="NCBI Taxonomy" id="2824561"/>
    <lineage>
        <taxon>Bacteria</taxon>
        <taxon>Pseudomonadati</taxon>
        <taxon>Verrucomicrobiota</taxon>
        <taxon>Verrucomicrobiia</taxon>
        <taxon>Verrucomicrobiales</taxon>
        <taxon>Verrucomicrobiaceae</taxon>
        <taxon>Luteolibacter</taxon>
    </lineage>
</organism>
<feature type="region of interest" description="Disordered" evidence="1">
    <location>
        <begin position="352"/>
        <end position="393"/>
    </location>
</feature>
<dbReference type="RefSeq" id="WP_211630717.1">
    <property type="nucleotide sequence ID" value="NZ_CP073100.1"/>
</dbReference>
<dbReference type="Proteomes" id="UP000676169">
    <property type="component" value="Chromosome"/>
</dbReference>
<dbReference type="AlphaFoldDB" id="A0A975G771"/>
<evidence type="ECO:0000313" key="3">
    <source>
        <dbReference type="Proteomes" id="UP000676169"/>
    </source>
</evidence>
<evidence type="ECO:0008006" key="4">
    <source>
        <dbReference type="Google" id="ProtNLM"/>
    </source>
</evidence>
<gene>
    <name evidence="2" type="ORF">KBB96_17145</name>
</gene>
<protein>
    <recommendedName>
        <fullName evidence="4">Tetratricopeptide repeat protein</fullName>
    </recommendedName>
</protein>